<protein>
    <recommendedName>
        <fullName evidence="3">Cytosolic protein</fullName>
    </recommendedName>
</protein>
<comment type="caution">
    <text evidence="1">The sequence shown here is derived from an EMBL/GenBank/DDBJ whole genome shotgun (WGS) entry which is preliminary data.</text>
</comment>
<evidence type="ECO:0008006" key="3">
    <source>
        <dbReference type="Google" id="ProtNLM"/>
    </source>
</evidence>
<reference evidence="1 2" key="1">
    <citation type="submission" date="2019-03" db="EMBL/GenBank/DDBJ databases">
        <title>Metabolic potential of uncultured bacteria and archaea associated with petroleum seepage in deep-sea sediments.</title>
        <authorList>
            <person name="Dong X."/>
            <person name="Hubert C."/>
        </authorList>
    </citation>
    <scope>NUCLEOTIDE SEQUENCE [LARGE SCALE GENOMIC DNA]</scope>
    <source>
        <strain evidence="1">E29_bin52</strain>
    </source>
</reference>
<dbReference type="AlphaFoldDB" id="A0A523WDE3"/>
<evidence type="ECO:0000313" key="2">
    <source>
        <dbReference type="Proteomes" id="UP000319130"/>
    </source>
</evidence>
<name>A0A523WDE3_UNCAE</name>
<accession>A0A523WDE3</accession>
<dbReference type="Proteomes" id="UP000319130">
    <property type="component" value="Unassembled WGS sequence"/>
</dbReference>
<gene>
    <name evidence="1" type="ORF">E3J48_00280</name>
</gene>
<evidence type="ECO:0000313" key="1">
    <source>
        <dbReference type="EMBL" id="TET65022.1"/>
    </source>
</evidence>
<dbReference type="Pfam" id="PF20095">
    <property type="entry name" value="DUF6485"/>
    <property type="match status" value="1"/>
</dbReference>
<proteinExistence type="predicted"/>
<sequence>MRECSIEENKKRCNCSYEPCSRKGICCECITYHWRSGELPACFFPDDVEKTYDRSIETFIRTFQKKGRSW</sequence>
<dbReference type="EMBL" id="SOIZ01000012">
    <property type="protein sequence ID" value="TET65022.1"/>
    <property type="molecule type" value="Genomic_DNA"/>
</dbReference>
<organism evidence="1 2">
    <name type="scientific">Aerophobetes bacterium</name>
    <dbReference type="NCBI Taxonomy" id="2030807"/>
    <lineage>
        <taxon>Bacteria</taxon>
        <taxon>Candidatus Aerophobota</taxon>
    </lineage>
</organism>